<feature type="domain" description="FAD dependent oxidoreductase" evidence="2">
    <location>
        <begin position="4"/>
        <end position="73"/>
    </location>
</feature>
<proteinExistence type="predicted"/>
<sequence>MGQVRRAEARAREIFPLAQQVEPTPWVGLRSYLSGMRPVIGPATGHSGLWFAFGHAHHGLTLGHVTDRLVSEMITEDTPCVDPTPFHVDRFRA</sequence>
<dbReference type="GO" id="GO:0016491">
    <property type="term" value="F:oxidoreductase activity"/>
    <property type="evidence" value="ECO:0007669"/>
    <property type="project" value="UniProtKB-KW"/>
</dbReference>
<dbReference type="eggNOG" id="COG0665">
    <property type="taxonomic scope" value="Bacteria"/>
</dbReference>
<evidence type="ECO:0000313" key="3">
    <source>
        <dbReference type="EMBL" id="EKE69383.1"/>
    </source>
</evidence>
<evidence type="ECO:0000313" key="4">
    <source>
        <dbReference type="Proteomes" id="UP000006762"/>
    </source>
</evidence>
<dbReference type="STRING" id="1208323.B30_16493"/>
<organism evidence="3 4">
    <name type="scientific">Celeribacter baekdonensis B30</name>
    <dbReference type="NCBI Taxonomy" id="1208323"/>
    <lineage>
        <taxon>Bacteria</taxon>
        <taxon>Pseudomonadati</taxon>
        <taxon>Pseudomonadota</taxon>
        <taxon>Alphaproteobacteria</taxon>
        <taxon>Rhodobacterales</taxon>
        <taxon>Roseobacteraceae</taxon>
        <taxon>Celeribacter</taxon>
    </lineage>
</organism>
<evidence type="ECO:0000259" key="2">
    <source>
        <dbReference type="Pfam" id="PF01266"/>
    </source>
</evidence>
<dbReference type="PANTHER" id="PTHR13847:SF289">
    <property type="entry name" value="GLYCINE OXIDASE"/>
    <property type="match status" value="1"/>
</dbReference>
<dbReference type="Gene3D" id="3.50.50.60">
    <property type="entry name" value="FAD/NAD(P)-binding domain"/>
    <property type="match status" value="1"/>
</dbReference>
<name>K2J2Q9_9RHOB</name>
<accession>K2J2Q9</accession>
<dbReference type="Proteomes" id="UP000006762">
    <property type="component" value="Unassembled WGS sequence"/>
</dbReference>
<keyword evidence="4" id="KW-1185">Reference proteome</keyword>
<dbReference type="GO" id="GO:0005737">
    <property type="term" value="C:cytoplasm"/>
    <property type="evidence" value="ECO:0007669"/>
    <property type="project" value="TreeGrafter"/>
</dbReference>
<dbReference type="Pfam" id="PF01266">
    <property type="entry name" value="DAO"/>
    <property type="match status" value="1"/>
</dbReference>
<dbReference type="InterPro" id="IPR036188">
    <property type="entry name" value="FAD/NAD-bd_sf"/>
</dbReference>
<keyword evidence="1" id="KW-0560">Oxidoreductase</keyword>
<dbReference type="PANTHER" id="PTHR13847">
    <property type="entry name" value="SARCOSINE DEHYDROGENASE-RELATED"/>
    <property type="match status" value="1"/>
</dbReference>
<reference evidence="3 4" key="1">
    <citation type="submission" date="2012-09" db="EMBL/GenBank/DDBJ databases">
        <title>Celeribacter baekdonensis B30 Genome Sequencing.</title>
        <authorList>
            <person name="Wang W."/>
        </authorList>
    </citation>
    <scope>NUCLEOTIDE SEQUENCE [LARGE SCALE GENOMIC DNA]</scope>
    <source>
        <strain evidence="3 4">B30</strain>
    </source>
</reference>
<gene>
    <name evidence="3" type="ORF">B30_16493</name>
</gene>
<evidence type="ECO:0000256" key="1">
    <source>
        <dbReference type="ARBA" id="ARBA00023002"/>
    </source>
</evidence>
<dbReference type="InterPro" id="IPR006076">
    <property type="entry name" value="FAD-dep_OxRdtase"/>
</dbReference>
<comment type="caution">
    <text evidence="3">The sequence shown here is derived from an EMBL/GenBank/DDBJ whole genome shotgun (WGS) entry which is preliminary data.</text>
</comment>
<dbReference type="AlphaFoldDB" id="K2J2Q9"/>
<dbReference type="PATRIC" id="fig|1208323.3.peg.3416"/>
<protein>
    <submittedName>
        <fullName evidence="3">D-amino-acid dehydrogenase</fullName>
    </submittedName>
</protein>
<dbReference type="SUPFAM" id="SSF51905">
    <property type="entry name" value="FAD/NAD(P)-binding domain"/>
    <property type="match status" value="1"/>
</dbReference>
<dbReference type="EMBL" id="AMRK01000010">
    <property type="protein sequence ID" value="EKE69383.1"/>
    <property type="molecule type" value="Genomic_DNA"/>
</dbReference>